<dbReference type="Proteomes" id="UP001150238">
    <property type="component" value="Unassembled WGS sequence"/>
</dbReference>
<evidence type="ECO:0000313" key="3">
    <source>
        <dbReference type="Proteomes" id="UP001150238"/>
    </source>
</evidence>
<evidence type="ECO:0000256" key="1">
    <source>
        <dbReference type="SAM" id="MobiDB-lite"/>
    </source>
</evidence>
<name>A0A9W9ASS6_9AGAR</name>
<evidence type="ECO:0000313" key="2">
    <source>
        <dbReference type="EMBL" id="KAJ4489576.1"/>
    </source>
</evidence>
<sequence>MNSNQPDVPAFIRKPPYDRIELRSSIITKPVSADRRILSSPGASRTPRSTVRVSPYRYCRPLSPDPSFQPASLTALDTSNDIPPTPVTQSENLPMLNPTISQPRIVTARITTSDASNESRPQELLAHDDSGDEFETEDKIPKPSGEVGQPTRGGYNLRIKLGWADDRFDDVEKFINEIVGRKLDATQTFDQQLLSDIKELGDIAVRRYPFLNEYRGNWVVHDFVKCNLKHRKRILAKPAAGLRKGKK</sequence>
<reference evidence="2" key="2">
    <citation type="journal article" date="2023" name="Proc. Natl. Acad. Sci. U.S.A.">
        <title>A global phylogenomic analysis of the shiitake genus Lentinula.</title>
        <authorList>
            <person name="Sierra-Patev S."/>
            <person name="Min B."/>
            <person name="Naranjo-Ortiz M."/>
            <person name="Looney B."/>
            <person name="Konkel Z."/>
            <person name="Slot J.C."/>
            <person name="Sakamoto Y."/>
            <person name="Steenwyk J.L."/>
            <person name="Rokas A."/>
            <person name="Carro J."/>
            <person name="Camarero S."/>
            <person name="Ferreira P."/>
            <person name="Molpeceres G."/>
            <person name="Ruiz-Duenas F.J."/>
            <person name="Serrano A."/>
            <person name="Henrissat B."/>
            <person name="Drula E."/>
            <person name="Hughes K.W."/>
            <person name="Mata J.L."/>
            <person name="Ishikawa N.K."/>
            <person name="Vargas-Isla R."/>
            <person name="Ushijima S."/>
            <person name="Smith C.A."/>
            <person name="Donoghue J."/>
            <person name="Ahrendt S."/>
            <person name="Andreopoulos W."/>
            <person name="He G."/>
            <person name="LaButti K."/>
            <person name="Lipzen A."/>
            <person name="Ng V."/>
            <person name="Riley R."/>
            <person name="Sandor L."/>
            <person name="Barry K."/>
            <person name="Martinez A.T."/>
            <person name="Xiao Y."/>
            <person name="Gibbons J.G."/>
            <person name="Terashima K."/>
            <person name="Grigoriev I.V."/>
            <person name="Hibbett D."/>
        </authorList>
    </citation>
    <scope>NUCLEOTIDE SEQUENCE</scope>
    <source>
        <strain evidence="2">Sp2 HRB7682 ss15</strain>
    </source>
</reference>
<feature type="region of interest" description="Disordered" evidence="1">
    <location>
        <begin position="112"/>
        <end position="151"/>
    </location>
</feature>
<dbReference type="EMBL" id="JANVFS010000007">
    <property type="protein sequence ID" value="KAJ4489576.1"/>
    <property type="molecule type" value="Genomic_DNA"/>
</dbReference>
<dbReference type="AlphaFoldDB" id="A0A9W9ASS6"/>
<proteinExistence type="predicted"/>
<reference evidence="2" key="1">
    <citation type="submission" date="2022-08" db="EMBL/GenBank/DDBJ databases">
        <authorList>
            <consortium name="DOE Joint Genome Institute"/>
            <person name="Min B."/>
            <person name="Riley R."/>
            <person name="Sierra-Patev S."/>
            <person name="Naranjo-Ortiz M."/>
            <person name="Looney B."/>
            <person name="Konkel Z."/>
            <person name="Slot J.C."/>
            <person name="Sakamoto Y."/>
            <person name="Steenwyk J.L."/>
            <person name="Rokas A."/>
            <person name="Carro J."/>
            <person name="Camarero S."/>
            <person name="Ferreira P."/>
            <person name="Molpeceres G."/>
            <person name="Ruiz-Duenas F.J."/>
            <person name="Serrano A."/>
            <person name="Henrissat B."/>
            <person name="Drula E."/>
            <person name="Hughes K.W."/>
            <person name="Mata J.L."/>
            <person name="Ishikawa N.K."/>
            <person name="Vargas-Isla R."/>
            <person name="Ushijima S."/>
            <person name="Smith C.A."/>
            <person name="Ahrendt S."/>
            <person name="Andreopoulos W."/>
            <person name="He G."/>
            <person name="Labutti K."/>
            <person name="Lipzen A."/>
            <person name="Ng V."/>
            <person name="Sandor L."/>
            <person name="Barry K."/>
            <person name="Martinez A.T."/>
            <person name="Xiao Y."/>
            <person name="Gibbons J.G."/>
            <person name="Terashima K."/>
            <person name="Hibbett D.S."/>
            <person name="Grigoriev I.V."/>
        </authorList>
    </citation>
    <scope>NUCLEOTIDE SEQUENCE</scope>
    <source>
        <strain evidence="2">Sp2 HRB7682 ss15</strain>
    </source>
</reference>
<gene>
    <name evidence="2" type="ORF">C8J55DRAFT_486789</name>
</gene>
<comment type="caution">
    <text evidence="2">The sequence shown here is derived from an EMBL/GenBank/DDBJ whole genome shotgun (WGS) entry which is preliminary data.</text>
</comment>
<organism evidence="2 3">
    <name type="scientific">Lentinula lateritia</name>
    <dbReference type="NCBI Taxonomy" id="40482"/>
    <lineage>
        <taxon>Eukaryota</taxon>
        <taxon>Fungi</taxon>
        <taxon>Dikarya</taxon>
        <taxon>Basidiomycota</taxon>
        <taxon>Agaricomycotina</taxon>
        <taxon>Agaricomycetes</taxon>
        <taxon>Agaricomycetidae</taxon>
        <taxon>Agaricales</taxon>
        <taxon>Marasmiineae</taxon>
        <taxon>Omphalotaceae</taxon>
        <taxon>Lentinula</taxon>
    </lineage>
</organism>
<protein>
    <submittedName>
        <fullName evidence="2">Uncharacterized protein</fullName>
    </submittedName>
</protein>
<accession>A0A9W9ASS6</accession>